<proteinExistence type="predicted"/>
<comment type="caution">
    <text evidence="1">The sequence shown here is derived from an EMBL/GenBank/DDBJ whole genome shotgun (WGS) entry which is preliminary data.</text>
</comment>
<protein>
    <submittedName>
        <fullName evidence="1">Uncharacterized protein</fullName>
    </submittedName>
</protein>
<keyword evidence="2" id="KW-1185">Reference proteome</keyword>
<dbReference type="EMBL" id="BNJJ01000010">
    <property type="protein sequence ID" value="GHO85895.1"/>
    <property type="molecule type" value="Genomic_DNA"/>
</dbReference>
<evidence type="ECO:0000313" key="2">
    <source>
        <dbReference type="Proteomes" id="UP000635565"/>
    </source>
</evidence>
<sequence>MLHISYEELLRLAVSYKYSGIFHADIIINGQPGFVEVLIQDGQTFDILTSPAPRQGENWTTMLAPLGRLHWKLIAPETSNIAARNAYHAALLQANHASRQLPARTQEAQFHDEAIPHQKVQLPPEQIRQIPHRYRTIYMLIDGHRTPWEIANLLNKTIEETTQALEFLHQQGIIA</sequence>
<dbReference type="RefSeq" id="WP_201363529.1">
    <property type="nucleotide sequence ID" value="NZ_BNJJ01000010.1"/>
</dbReference>
<accession>A0ABQ3VI83</accession>
<reference evidence="1 2" key="1">
    <citation type="journal article" date="2021" name="Int. J. Syst. Evol. Microbiol.">
        <title>Reticulibacter mediterranei gen. nov., sp. nov., within the new family Reticulibacteraceae fam. nov., and Ktedonospora formicarum gen. nov., sp. nov., Ktedonobacter robiniae sp. nov., Dictyobacter formicarum sp. nov. and Dictyobacter arantiisoli sp. nov., belonging to the class Ktedonobacteria.</title>
        <authorList>
            <person name="Yabe S."/>
            <person name="Zheng Y."/>
            <person name="Wang C.M."/>
            <person name="Sakai Y."/>
            <person name="Abe K."/>
            <person name="Yokota A."/>
            <person name="Donadio S."/>
            <person name="Cavaletti L."/>
            <person name="Monciardini P."/>
        </authorList>
    </citation>
    <scope>NUCLEOTIDE SEQUENCE [LARGE SCALE GENOMIC DNA]</scope>
    <source>
        <strain evidence="1 2">SOSP1-9</strain>
    </source>
</reference>
<organism evidence="1 2">
    <name type="scientific">Dictyobacter formicarum</name>
    <dbReference type="NCBI Taxonomy" id="2778368"/>
    <lineage>
        <taxon>Bacteria</taxon>
        <taxon>Bacillati</taxon>
        <taxon>Chloroflexota</taxon>
        <taxon>Ktedonobacteria</taxon>
        <taxon>Ktedonobacterales</taxon>
        <taxon>Dictyobacteraceae</taxon>
        <taxon>Dictyobacter</taxon>
    </lineage>
</organism>
<gene>
    <name evidence="1" type="ORF">KSZ_39010</name>
</gene>
<name>A0ABQ3VI83_9CHLR</name>
<dbReference type="Proteomes" id="UP000635565">
    <property type="component" value="Unassembled WGS sequence"/>
</dbReference>
<evidence type="ECO:0000313" key="1">
    <source>
        <dbReference type="EMBL" id="GHO85895.1"/>
    </source>
</evidence>